<evidence type="ECO:0000313" key="1">
    <source>
        <dbReference type="EMBL" id="SHN78104.1"/>
    </source>
</evidence>
<dbReference type="EMBL" id="LT670849">
    <property type="protein sequence ID" value="SHN78104.1"/>
    <property type="molecule type" value="Genomic_DNA"/>
</dbReference>
<evidence type="ECO:0000313" key="2">
    <source>
        <dbReference type="Proteomes" id="UP000184096"/>
    </source>
</evidence>
<protein>
    <submittedName>
        <fullName evidence="1">Uncharacterized protein</fullName>
    </submittedName>
</protein>
<name>A0A1M7U5B4_9BRAD</name>
<gene>
    <name evidence="1" type="ORF">SAMN05444170_3579</name>
</gene>
<accession>A0A1M7U5B4</accession>
<sequence length="86" mass="9703">MPIYRAFPVDQAGHIFDEPHEFEAKTDIDAIAQAMQFAESYAVEVWDAGRRVGLIKMRPIEERCGLRGLHRICDYGLTAIVATPKV</sequence>
<reference evidence="2" key="1">
    <citation type="submission" date="2016-11" db="EMBL/GenBank/DDBJ databases">
        <authorList>
            <person name="Varghese N."/>
            <person name="Submissions S."/>
        </authorList>
    </citation>
    <scope>NUCLEOTIDE SEQUENCE [LARGE SCALE GENOMIC DNA]</scope>
    <source>
        <strain evidence="2">GAS401</strain>
    </source>
</reference>
<keyword evidence="2" id="KW-1185">Reference proteome</keyword>
<proteinExistence type="predicted"/>
<dbReference type="Proteomes" id="UP000184096">
    <property type="component" value="Chromosome I"/>
</dbReference>
<dbReference type="AlphaFoldDB" id="A0A1M7U5B4"/>
<organism evidence="1 2">
    <name type="scientific">Bradyrhizobium erythrophlei</name>
    <dbReference type="NCBI Taxonomy" id="1437360"/>
    <lineage>
        <taxon>Bacteria</taxon>
        <taxon>Pseudomonadati</taxon>
        <taxon>Pseudomonadota</taxon>
        <taxon>Alphaproteobacteria</taxon>
        <taxon>Hyphomicrobiales</taxon>
        <taxon>Nitrobacteraceae</taxon>
        <taxon>Bradyrhizobium</taxon>
    </lineage>
</organism>